<dbReference type="SMART" id="SM00448">
    <property type="entry name" value="REC"/>
    <property type="match status" value="1"/>
</dbReference>
<evidence type="ECO:0000256" key="2">
    <source>
        <dbReference type="PROSITE-ProRule" id="PRU00169"/>
    </source>
</evidence>
<dbReference type="InterPro" id="IPR001789">
    <property type="entry name" value="Sig_transdc_resp-reg_receiver"/>
</dbReference>
<feature type="modified residue" description="4-aspartylphosphate" evidence="2">
    <location>
        <position position="57"/>
    </location>
</feature>
<organism evidence="4 5">
    <name type="scientific">Candidatus Daviesbacteria bacterium GW2011_GWA2_40_9</name>
    <dbReference type="NCBI Taxonomy" id="1618424"/>
    <lineage>
        <taxon>Bacteria</taxon>
        <taxon>Candidatus Daviesiibacteriota</taxon>
    </lineage>
</organism>
<accession>A0A0G0U229</accession>
<dbReference type="AlphaFoldDB" id="A0A0G0U229"/>
<protein>
    <submittedName>
        <fullName evidence="4">Response regulator</fullName>
    </submittedName>
</protein>
<evidence type="ECO:0000313" key="5">
    <source>
        <dbReference type="Proteomes" id="UP000034601"/>
    </source>
</evidence>
<sequence>MDEKKNKRILIVEDDQFLRDFYQELLTSEGYSVDVAADGEVALQKIVQGGWSLILLDIMLPKKDGLQILRDLKIQSVAQPNGPIVALTNLGHDAVIDQAFDLGANGYLIKSAMNPDEVLIEINSYLQKNGTKATS</sequence>
<reference evidence="4 5" key="1">
    <citation type="journal article" date="2015" name="Nature">
        <title>rRNA introns, odd ribosomes, and small enigmatic genomes across a large radiation of phyla.</title>
        <authorList>
            <person name="Brown C.T."/>
            <person name="Hug L.A."/>
            <person name="Thomas B.C."/>
            <person name="Sharon I."/>
            <person name="Castelle C.J."/>
            <person name="Singh A."/>
            <person name="Wilkins M.J."/>
            <person name="Williams K.H."/>
            <person name="Banfield J.F."/>
        </authorList>
    </citation>
    <scope>NUCLEOTIDE SEQUENCE [LARGE SCALE GENOMIC DNA]</scope>
</reference>
<evidence type="ECO:0000259" key="3">
    <source>
        <dbReference type="PROSITE" id="PS50110"/>
    </source>
</evidence>
<dbReference type="GO" id="GO:0000160">
    <property type="term" value="P:phosphorelay signal transduction system"/>
    <property type="evidence" value="ECO:0007669"/>
    <property type="project" value="InterPro"/>
</dbReference>
<dbReference type="InterPro" id="IPR011006">
    <property type="entry name" value="CheY-like_superfamily"/>
</dbReference>
<comment type="caution">
    <text evidence="4">The sequence shown here is derived from an EMBL/GenBank/DDBJ whole genome shotgun (WGS) entry which is preliminary data.</text>
</comment>
<evidence type="ECO:0000313" key="4">
    <source>
        <dbReference type="EMBL" id="KKR83144.1"/>
    </source>
</evidence>
<dbReference type="PROSITE" id="PS50110">
    <property type="entry name" value="RESPONSE_REGULATORY"/>
    <property type="match status" value="1"/>
</dbReference>
<dbReference type="PANTHER" id="PTHR44591">
    <property type="entry name" value="STRESS RESPONSE REGULATOR PROTEIN 1"/>
    <property type="match status" value="1"/>
</dbReference>
<dbReference type="Pfam" id="PF00072">
    <property type="entry name" value="Response_reg"/>
    <property type="match status" value="1"/>
</dbReference>
<dbReference type="Proteomes" id="UP000034601">
    <property type="component" value="Unassembled WGS sequence"/>
</dbReference>
<dbReference type="Gene3D" id="3.40.50.2300">
    <property type="match status" value="1"/>
</dbReference>
<proteinExistence type="predicted"/>
<dbReference type="SUPFAM" id="SSF52172">
    <property type="entry name" value="CheY-like"/>
    <property type="match status" value="1"/>
</dbReference>
<dbReference type="EMBL" id="LCAB01000007">
    <property type="protein sequence ID" value="KKR83144.1"/>
    <property type="molecule type" value="Genomic_DNA"/>
</dbReference>
<evidence type="ECO:0000256" key="1">
    <source>
        <dbReference type="ARBA" id="ARBA00022553"/>
    </source>
</evidence>
<dbReference type="PANTHER" id="PTHR44591:SF3">
    <property type="entry name" value="RESPONSE REGULATORY DOMAIN-CONTAINING PROTEIN"/>
    <property type="match status" value="1"/>
</dbReference>
<name>A0A0G0U229_9BACT</name>
<feature type="domain" description="Response regulatory" evidence="3">
    <location>
        <begin position="8"/>
        <end position="125"/>
    </location>
</feature>
<dbReference type="InterPro" id="IPR050595">
    <property type="entry name" value="Bact_response_regulator"/>
</dbReference>
<keyword evidence="1 2" id="KW-0597">Phosphoprotein</keyword>
<gene>
    <name evidence="4" type="ORF">UU29_C0007G0014</name>
</gene>
<dbReference type="CDD" id="cd17574">
    <property type="entry name" value="REC_OmpR"/>
    <property type="match status" value="1"/>
</dbReference>